<dbReference type="RefSeq" id="WP_210970012.1">
    <property type="nucleotide sequence ID" value="NZ_JAGPXE010000004.1"/>
</dbReference>
<reference evidence="2 3" key="1">
    <citation type="submission" date="2021-04" db="EMBL/GenBank/DDBJ databases">
        <title>Whole-genome sequencing of Saccharopolyspora endophytica KCTC 19397.</title>
        <authorList>
            <person name="Ay H."/>
            <person name="Saygin H."/>
            <person name="Sahin N."/>
        </authorList>
    </citation>
    <scope>NUCLEOTIDE SEQUENCE [LARGE SCALE GENOMIC DNA]</scope>
    <source>
        <strain evidence="2 3">KCTC 19397</strain>
    </source>
</reference>
<proteinExistence type="predicted"/>
<gene>
    <name evidence="2" type="ORF">KBO27_11700</name>
</gene>
<protein>
    <submittedName>
        <fullName evidence="2">Uncharacterized protein</fullName>
    </submittedName>
</protein>
<evidence type="ECO:0000313" key="2">
    <source>
        <dbReference type="EMBL" id="MBQ0924610.1"/>
    </source>
</evidence>
<evidence type="ECO:0000256" key="1">
    <source>
        <dbReference type="SAM" id="MobiDB-lite"/>
    </source>
</evidence>
<comment type="caution">
    <text evidence="2">The sequence shown here is derived from an EMBL/GenBank/DDBJ whole genome shotgun (WGS) entry which is preliminary data.</text>
</comment>
<organism evidence="2 3">
    <name type="scientific">Saccharopolyspora endophytica</name>
    <dbReference type="NCBI Taxonomy" id="543886"/>
    <lineage>
        <taxon>Bacteria</taxon>
        <taxon>Bacillati</taxon>
        <taxon>Actinomycetota</taxon>
        <taxon>Actinomycetes</taxon>
        <taxon>Pseudonocardiales</taxon>
        <taxon>Pseudonocardiaceae</taxon>
        <taxon>Saccharopolyspora</taxon>
    </lineage>
</organism>
<name>A0ABS5DE90_9PSEU</name>
<dbReference type="Proteomes" id="UP000674084">
    <property type="component" value="Unassembled WGS sequence"/>
</dbReference>
<sequence length="53" mass="6185">MSKRDRQQANDTYNKAKAELERVSRRDRTETDDYLAANDAVAEAAKNVSWLRR</sequence>
<dbReference type="EMBL" id="JAGPXE010000004">
    <property type="protein sequence ID" value="MBQ0924610.1"/>
    <property type="molecule type" value="Genomic_DNA"/>
</dbReference>
<keyword evidence="3" id="KW-1185">Reference proteome</keyword>
<feature type="region of interest" description="Disordered" evidence="1">
    <location>
        <begin position="1"/>
        <end position="30"/>
    </location>
</feature>
<evidence type="ECO:0000313" key="3">
    <source>
        <dbReference type="Proteomes" id="UP000674084"/>
    </source>
</evidence>
<accession>A0ABS5DE90</accession>